<dbReference type="AlphaFoldDB" id="A0AAW8E464"/>
<accession>A0AAW8E464</accession>
<keyword evidence="1" id="KW-0732">Signal</keyword>
<organism evidence="2 3">
    <name type="scientific">Variovorax boronicumulans</name>
    <dbReference type="NCBI Taxonomy" id="436515"/>
    <lineage>
        <taxon>Bacteria</taxon>
        <taxon>Pseudomonadati</taxon>
        <taxon>Pseudomonadota</taxon>
        <taxon>Betaproteobacteria</taxon>
        <taxon>Burkholderiales</taxon>
        <taxon>Comamonadaceae</taxon>
        <taxon>Variovorax</taxon>
    </lineage>
</organism>
<comment type="caution">
    <text evidence="2">The sequence shown here is derived from an EMBL/GenBank/DDBJ whole genome shotgun (WGS) entry which is preliminary data.</text>
</comment>
<name>A0AAW8E464_9BURK</name>
<dbReference type="Proteomes" id="UP001244295">
    <property type="component" value="Unassembled WGS sequence"/>
</dbReference>
<dbReference type="RefSeq" id="WP_307638127.1">
    <property type="nucleotide sequence ID" value="NZ_JAUSRR010000010.1"/>
</dbReference>
<feature type="signal peptide" evidence="1">
    <location>
        <begin position="1"/>
        <end position="34"/>
    </location>
</feature>
<protein>
    <submittedName>
        <fullName evidence="2">Uncharacterized protein</fullName>
    </submittedName>
</protein>
<gene>
    <name evidence="2" type="ORF">J2W25_005436</name>
</gene>
<evidence type="ECO:0000256" key="1">
    <source>
        <dbReference type="SAM" id="SignalP"/>
    </source>
</evidence>
<sequence>MLRKSATSRSCCCRWLRALALAACAALGAVSGFAAPSRDALFERLKAGTVPSEAFLTHIQTGIDFRMESYENVRQAMLACRSRLVDRRSPAFFVPAVVHLTSQFMPEIAKLRQSESNVAYARQQLALELTYAGHSIDEMIALDDYFRSTDGQRARKIEEAATVIRLLETATRDEHSGHSWQWPIGHVLAYMDEVGLRADFLSAVENERFETSRLLDQVTVEIGQLLPEEVAERIDRISWEGGRVQLGRVLSIRDTRLLTNPPMERYLYSNEVARAFSRPGASFTLSKDPQQIAQITCDLAIGKSCPSEVVERVRRWQSVMRETSKPDVARLHKMIQAAPESGCSAIPLPVVSK</sequence>
<evidence type="ECO:0000313" key="3">
    <source>
        <dbReference type="Proteomes" id="UP001244295"/>
    </source>
</evidence>
<proteinExistence type="predicted"/>
<reference evidence="2" key="1">
    <citation type="submission" date="2023-07" db="EMBL/GenBank/DDBJ databases">
        <title>Sorghum-associated microbial communities from plants grown in Nebraska, USA.</title>
        <authorList>
            <person name="Schachtman D."/>
        </authorList>
    </citation>
    <scope>NUCLEOTIDE SEQUENCE</scope>
    <source>
        <strain evidence="2">DS2795</strain>
    </source>
</reference>
<evidence type="ECO:0000313" key="2">
    <source>
        <dbReference type="EMBL" id="MDP9926389.1"/>
    </source>
</evidence>
<feature type="chain" id="PRO_5043656213" evidence="1">
    <location>
        <begin position="35"/>
        <end position="353"/>
    </location>
</feature>
<dbReference type="EMBL" id="JAUSRR010000010">
    <property type="protein sequence ID" value="MDP9926389.1"/>
    <property type="molecule type" value="Genomic_DNA"/>
</dbReference>